<dbReference type="GO" id="GO:0003700">
    <property type="term" value="F:DNA-binding transcription factor activity"/>
    <property type="evidence" value="ECO:0007669"/>
    <property type="project" value="InterPro"/>
</dbReference>
<dbReference type="Gene3D" id="1.10.10.10">
    <property type="entry name" value="Winged helix-like DNA-binding domain superfamily/Winged helix DNA-binding domain"/>
    <property type="match status" value="1"/>
</dbReference>
<dbReference type="InterPro" id="IPR005471">
    <property type="entry name" value="Tscrpt_reg_IclR_N"/>
</dbReference>
<accession>A0A6P1NNZ5</accession>
<dbReference type="GO" id="GO:0003677">
    <property type="term" value="F:DNA binding"/>
    <property type="evidence" value="ECO:0007669"/>
    <property type="project" value="UniProtKB-KW"/>
</dbReference>
<evidence type="ECO:0000256" key="1">
    <source>
        <dbReference type="ARBA" id="ARBA00023015"/>
    </source>
</evidence>
<dbReference type="InterPro" id="IPR014757">
    <property type="entry name" value="Tscrpt_reg_IclR_C"/>
</dbReference>
<evidence type="ECO:0000256" key="2">
    <source>
        <dbReference type="ARBA" id="ARBA00023125"/>
    </source>
</evidence>
<evidence type="ECO:0000259" key="4">
    <source>
        <dbReference type="PROSITE" id="PS51077"/>
    </source>
</evidence>
<dbReference type="Proteomes" id="UP000464186">
    <property type="component" value="Chromosome"/>
</dbReference>
<dbReference type="PROSITE" id="PS51078">
    <property type="entry name" value="ICLR_ED"/>
    <property type="match status" value="1"/>
</dbReference>
<dbReference type="InterPro" id="IPR011991">
    <property type="entry name" value="ArsR-like_HTH"/>
</dbReference>
<name>A0A6P1NNZ5_9MICC</name>
<dbReference type="SUPFAM" id="SSF46785">
    <property type="entry name" value="Winged helix' DNA-binding domain"/>
    <property type="match status" value="1"/>
</dbReference>
<keyword evidence="3" id="KW-0804">Transcription</keyword>
<dbReference type="Gene3D" id="3.30.450.40">
    <property type="match status" value="1"/>
</dbReference>
<dbReference type="PANTHER" id="PTHR30136">
    <property type="entry name" value="HELIX-TURN-HELIX TRANSCRIPTIONAL REGULATOR, ICLR FAMILY"/>
    <property type="match status" value="1"/>
</dbReference>
<gene>
    <name evidence="6" type="ORF">GU243_13060</name>
</gene>
<dbReference type="CDD" id="cd00090">
    <property type="entry name" value="HTH_ARSR"/>
    <property type="match status" value="1"/>
</dbReference>
<evidence type="ECO:0000259" key="5">
    <source>
        <dbReference type="PROSITE" id="PS51078"/>
    </source>
</evidence>
<dbReference type="Pfam" id="PF09339">
    <property type="entry name" value="HTH_IclR"/>
    <property type="match status" value="1"/>
</dbReference>
<protein>
    <submittedName>
        <fullName evidence="6">Helix-turn-helix domain-containing protein</fullName>
    </submittedName>
</protein>
<dbReference type="InterPro" id="IPR036390">
    <property type="entry name" value="WH_DNA-bd_sf"/>
</dbReference>
<dbReference type="InterPro" id="IPR029016">
    <property type="entry name" value="GAF-like_dom_sf"/>
</dbReference>
<dbReference type="SMART" id="SM00418">
    <property type="entry name" value="HTH_ARSR"/>
    <property type="match status" value="1"/>
</dbReference>
<dbReference type="InterPro" id="IPR036388">
    <property type="entry name" value="WH-like_DNA-bd_sf"/>
</dbReference>
<reference evidence="6 7" key="1">
    <citation type="submission" date="2020-01" db="EMBL/GenBank/DDBJ databases">
        <title>Pseudarthrobacter psychrotolerans sp. nov., isolated from antarctic soil.</title>
        <authorList>
            <person name="Shin Y."/>
            <person name="Park W."/>
        </authorList>
    </citation>
    <scope>NUCLEOTIDE SEQUENCE [LARGE SCALE GENOMIC DNA]</scope>
    <source>
        <strain evidence="6 7">YJ56</strain>
    </source>
</reference>
<sequence length="251" mass="26732">MPTDSNLSVIGEGNASRIVDILLEFARHRTLTAAQITKTTGIPASAVYRHLAQLVQSGLVAQTRRRGQYSAGPETLRLAANFHQEAMVKGRISEQLQLLSDETRELAAYLVVRGAEALCVDAIEGPQMLRCSYSPGRSLPLLKGASAMALLAHLDPQEQGRIVAGLALSPEEADNLNHELQLVQGRGFGLSYGAVDAGVWGVSFPVFDDGGRLLGAVSTMAPADRAVRREKQLIASTRDAALALGHGEGSR</sequence>
<feature type="domain" description="HTH iclR-type" evidence="4">
    <location>
        <begin position="12"/>
        <end position="73"/>
    </location>
</feature>
<dbReference type="InterPro" id="IPR050707">
    <property type="entry name" value="HTH_MetabolicPath_Reg"/>
</dbReference>
<evidence type="ECO:0000313" key="6">
    <source>
        <dbReference type="EMBL" id="QHK20507.1"/>
    </source>
</evidence>
<keyword evidence="7" id="KW-1185">Reference proteome</keyword>
<keyword evidence="2" id="KW-0238">DNA-binding</keyword>
<dbReference type="GO" id="GO:0045892">
    <property type="term" value="P:negative regulation of DNA-templated transcription"/>
    <property type="evidence" value="ECO:0007669"/>
    <property type="project" value="TreeGrafter"/>
</dbReference>
<dbReference type="InterPro" id="IPR001845">
    <property type="entry name" value="HTH_ArsR_DNA-bd_dom"/>
</dbReference>
<dbReference type="PANTHER" id="PTHR30136:SF24">
    <property type="entry name" value="HTH-TYPE TRANSCRIPTIONAL REPRESSOR ALLR"/>
    <property type="match status" value="1"/>
</dbReference>
<dbReference type="Pfam" id="PF01614">
    <property type="entry name" value="IclR_C"/>
    <property type="match status" value="1"/>
</dbReference>
<feature type="domain" description="IclR-ED" evidence="5">
    <location>
        <begin position="74"/>
        <end position="251"/>
    </location>
</feature>
<dbReference type="PROSITE" id="PS51077">
    <property type="entry name" value="HTH_ICLR"/>
    <property type="match status" value="1"/>
</dbReference>
<dbReference type="AlphaFoldDB" id="A0A6P1NNZ5"/>
<dbReference type="EMBL" id="CP047898">
    <property type="protein sequence ID" value="QHK20507.1"/>
    <property type="molecule type" value="Genomic_DNA"/>
</dbReference>
<evidence type="ECO:0000313" key="7">
    <source>
        <dbReference type="Proteomes" id="UP000464186"/>
    </source>
</evidence>
<organism evidence="6 7">
    <name type="scientific">Pseudarthrobacter psychrotolerans</name>
    <dbReference type="NCBI Taxonomy" id="2697569"/>
    <lineage>
        <taxon>Bacteria</taxon>
        <taxon>Bacillati</taxon>
        <taxon>Actinomycetota</taxon>
        <taxon>Actinomycetes</taxon>
        <taxon>Micrococcales</taxon>
        <taxon>Micrococcaceae</taxon>
        <taxon>Pseudarthrobacter</taxon>
    </lineage>
</organism>
<keyword evidence="1" id="KW-0805">Transcription regulation</keyword>
<dbReference type="SUPFAM" id="SSF55781">
    <property type="entry name" value="GAF domain-like"/>
    <property type="match status" value="1"/>
</dbReference>
<evidence type="ECO:0000256" key="3">
    <source>
        <dbReference type="ARBA" id="ARBA00023163"/>
    </source>
</evidence>
<dbReference type="SMART" id="SM00346">
    <property type="entry name" value="HTH_ICLR"/>
    <property type="match status" value="1"/>
</dbReference>
<proteinExistence type="predicted"/>
<dbReference type="KEGG" id="psey:GU243_13060"/>